<protein>
    <submittedName>
        <fullName evidence="1">Uncharacterized protein</fullName>
    </submittedName>
</protein>
<reference evidence="1 2" key="1">
    <citation type="journal article" date="2016" name="Nat. Commun.">
        <title>Ectomycorrhizal ecology is imprinted in the genome of the dominant symbiotic fungus Cenococcum geophilum.</title>
        <authorList>
            <consortium name="DOE Joint Genome Institute"/>
            <person name="Peter M."/>
            <person name="Kohler A."/>
            <person name="Ohm R.A."/>
            <person name="Kuo A."/>
            <person name="Krutzmann J."/>
            <person name="Morin E."/>
            <person name="Arend M."/>
            <person name="Barry K.W."/>
            <person name="Binder M."/>
            <person name="Choi C."/>
            <person name="Clum A."/>
            <person name="Copeland A."/>
            <person name="Grisel N."/>
            <person name="Haridas S."/>
            <person name="Kipfer T."/>
            <person name="LaButti K."/>
            <person name="Lindquist E."/>
            <person name="Lipzen A."/>
            <person name="Maire R."/>
            <person name="Meier B."/>
            <person name="Mihaltcheva S."/>
            <person name="Molinier V."/>
            <person name="Murat C."/>
            <person name="Poggeler S."/>
            <person name="Quandt C.A."/>
            <person name="Sperisen C."/>
            <person name="Tritt A."/>
            <person name="Tisserant E."/>
            <person name="Crous P.W."/>
            <person name="Henrissat B."/>
            <person name="Nehls U."/>
            <person name="Egli S."/>
            <person name="Spatafora J.W."/>
            <person name="Grigoriev I.V."/>
            <person name="Martin F.M."/>
        </authorList>
    </citation>
    <scope>NUCLEOTIDE SEQUENCE [LARGE SCALE GENOMIC DNA]</scope>
    <source>
        <strain evidence="1 2">1.58</strain>
    </source>
</reference>
<dbReference type="Proteomes" id="UP000250078">
    <property type="component" value="Unassembled WGS sequence"/>
</dbReference>
<evidence type="ECO:0000313" key="1">
    <source>
        <dbReference type="EMBL" id="OCK87008.1"/>
    </source>
</evidence>
<accession>A0ACC8ELA2</accession>
<proteinExistence type="predicted"/>
<dbReference type="EMBL" id="KV748276">
    <property type="protein sequence ID" value="OCK87008.1"/>
    <property type="molecule type" value="Genomic_DNA"/>
</dbReference>
<name>A0ACC8ELA2_9PEZI</name>
<keyword evidence="2" id="KW-1185">Reference proteome</keyword>
<organism evidence="1 2">
    <name type="scientific">Cenococcum geophilum 1.58</name>
    <dbReference type="NCBI Taxonomy" id="794803"/>
    <lineage>
        <taxon>Eukaryota</taxon>
        <taxon>Fungi</taxon>
        <taxon>Dikarya</taxon>
        <taxon>Ascomycota</taxon>
        <taxon>Pezizomycotina</taxon>
        <taxon>Dothideomycetes</taxon>
        <taxon>Pleosporomycetidae</taxon>
        <taxon>Gloniales</taxon>
        <taxon>Gloniaceae</taxon>
        <taxon>Cenococcum</taxon>
    </lineage>
</organism>
<evidence type="ECO:0000313" key="2">
    <source>
        <dbReference type="Proteomes" id="UP000250078"/>
    </source>
</evidence>
<feature type="non-terminal residue" evidence="1">
    <location>
        <position position="1"/>
    </location>
</feature>
<gene>
    <name evidence="1" type="ORF">K441DRAFT_671516</name>
</gene>
<sequence length="63" mass="7030">GGPQAYTHTHTHTGQSREQGQHSTNGRQGKIGNQDTPLQEGVSEQRPKAVFVCMDSQEDRIRR</sequence>